<evidence type="ECO:0008006" key="3">
    <source>
        <dbReference type="Google" id="ProtNLM"/>
    </source>
</evidence>
<evidence type="ECO:0000313" key="1">
    <source>
        <dbReference type="EMBL" id="GAB1317209.1"/>
    </source>
</evidence>
<evidence type="ECO:0000313" key="2">
    <source>
        <dbReference type="Proteomes" id="UP001628179"/>
    </source>
</evidence>
<keyword evidence="2" id="KW-1185">Reference proteome</keyword>
<gene>
    <name evidence="1" type="ORF">MFIFM68171_07419</name>
</gene>
<dbReference type="Proteomes" id="UP001628179">
    <property type="component" value="Unassembled WGS sequence"/>
</dbReference>
<sequence length="166" mass="18712">MSASSIYAALPASAQNAIPTIVTTAALYVAWRIWRFTIQPTLHPDEPKQLPHLIPFLGHVREMPVNAGKLFAYGSEDGPSRYSSWEEYFGNTREIFAFTVMGQEMYIATSPDDVLSVYKESKRIELDSIIKDIMDDFGCTDATVNKIFETKNGMTTSWMDLCHANF</sequence>
<proteinExistence type="predicted"/>
<protein>
    <recommendedName>
        <fullName evidence="3">Cytochrome P450</fullName>
    </recommendedName>
</protein>
<dbReference type="RefSeq" id="XP_070918940.1">
    <property type="nucleotide sequence ID" value="XM_071062839.1"/>
</dbReference>
<dbReference type="EMBL" id="BAAFSV010000004">
    <property type="protein sequence ID" value="GAB1317209.1"/>
    <property type="molecule type" value="Genomic_DNA"/>
</dbReference>
<comment type="caution">
    <text evidence="1">The sequence shown here is derived from an EMBL/GenBank/DDBJ whole genome shotgun (WGS) entry which is preliminary data.</text>
</comment>
<organism evidence="1 2">
    <name type="scientific">Madurella fahalii</name>
    <dbReference type="NCBI Taxonomy" id="1157608"/>
    <lineage>
        <taxon>Eukaryota</taxon>
        <taxon>Fungi</taxon>
        <taxon>Dikarya</taxon>
        <taxon>Ascomycota</taxon>
        <taxon>Pezizomycotina</taxon>
        <taxon>Sordariomycetes</taxon>
        <taxon>Sordariomycetidae</taxon>
        <taxon>Sordariales</taxon>
        <taxon>Sordariales incertae sedis</taxon>
        <taxon>Madurella</taxon>
    </lineage>
</organism>
<name>A0ABQ0GHI8_9PEZI</name>
<accession>A0ABQ0GHI8</accession>
<dbReference type="InterPro" id="IPR036396">
    <property type="entry name" value="Cyt_P450_sf"/>
</dbReference>
<dbReference type="Gene3D" id="1.10.630.10">
    <property type="entry name" value="Cytochrome P450"/>
    <property type="match status" value="1"/>
</dbReference>
<reference evidence="1 2" key="1">
    <citation type="submission" date="2024-09" db="EMBL/GenBank/DDBJ databases">
        <title>Itraconazole resistance in Madurella fahalii resulting from another homologue of gene encoding cytochrome P450 14-alpha sterol demethylase (CYP51).</title>
        <authorList>
            <person name="Yoshioka I."/>
            <person name="Fahal A.H."/>
            <person name="Kaneko S."/>
            <person name="Yaguchi T."/>
        </authorList>
    </citation>
    <scope>NUCLEOTIDE SEQUENCE [LARGE SCALE GENOMIC DNA]</scope>
    <source>
        <strain evidence="1 2">IFM 68171</strain>
    </source>
</reference>
<dbReference type="GeneID" id="98178162"/>